<evidence type="ECO:0000313" key="2">
    <source>
        <dbReference type="Proteomes" id="UP000094056"/>
    </source>
</evidence>
<name>A0A1E3XE35_9BACT</name>
<dbReference type="AlphaFoldDB" id="A0A1E3XE35"/>
<dbReference type="Proteomes" id="UP000094056">
    <property type="component" value="Unassembled WGS sequence"/>
</dbReference>
<gene>
    <name evidence="1" type="ORF">SCARUB_00963</name>
</gene>
<accession>A0A1E3XE35</accession>
<protein>
    <submittedName>
        <fullName evidence="1">Uncharacterized protein</fullName>
    </submittedName>
</protein>
<comment type="caution">
    <text evidence="1">The sequence shown here is derived from an EMBL/GenBank/DDBJ whole genome shotgun (WGS) entry which is preliminary data.</text>
</comment>
<evidence type="ECO:0000313" key="1">
    <source>
        <dbReference type="EMBL" id="ODS33892.1"/>
    </source>
</evidence>
<reference evidence="1 2" key="1">
    <citation type="submission" date="2016-07" db="EMBL/GenBank/DDBJ databases">
        <title>Draft genome of Scalindua rubra, obtained from a brine-seawater interface in the Red Sea, sheds light on salt adaptation in anammox bacteria.</title>
        <authorList>
            <person name="Speth D.R."/>
            <person name="Lagkouvardos I."/>
            <person name="Wang Y."/>
            <person name="Qian P.-Y."/>
            <person name="Dutilh B.E."/>
            <person name="Jetten M.S."/>
        </authorList>
    </citation>
    <scope>NUCLEOTIDE SEQUENCE [LARGE SCALE GENOMIC DNA]</scope>
    <source>
        <strain evidence="1">BSI-1</strain>
    </source>
</reference>
<dbReference type="InterPro" id="IPR043707">
    <property type="entry name" value="DUF5647"/>
</dbReference>
<proteinExistence type="predicted"/>
<sequence>MSNYTNFLAMVSTEFHRYLMENDEYTNKIPVNALVIFQVEGEDDFNNWHKETSLKNRESNQPIVYVYVKKWRKHSSIEELNLTEVMG</sequence>
<dbReference type="Pfam" id="PF18882">
    <property type="entry name" value="DUF5647"/>
    <property type="match status" value="1"/>
</dbReference>
<organism evidence="1 2">
    <name type="scientific">Candidatus Scalindua rubra</name>
    <dbReference type="NCBI Taxonomy" id="1872076"/>
    <lineage>
        <taxon>Bacteria</taxon>
        <taxon>Pseudomonadati</taxon>
        <taxon>Planctomycetota</taxon>
        <taxon>Candidatus Brocadiia</taxon>
        <taxon>Candidatus Brocadiales</taxon>
        <taxon>Candidatus Scalinduaceae</taxon>
        <taxon>Candidatus Scalindua</taxon>
    </lineage>
</organism>
<dbReference type="EMBL" id="MAYW01000017">
    <property type="protein sequence ID" value="ODS33892.1"/>
    <property type="molecule type" value="Genomic_DNA"/>
</dbReference>